<dbReference type="SMART" id="SM00028">
    <property type="entry name" value="TPR"/>
    <property type="match status" value="4"/>
</dbReference>
<dbReference type="AlphaFoldDB" id="A0A7S4G7V6"/>
<feature type="repeat" description="TPR" evidence="8">
    <location>
        <begin position="63"/>
        <end position="96"/>
    </location>
</feature>
<accession>A0A7S4G7V6</accession>
<dbReference type="PANTHER" id="PTHR20931">
    <property type="entry name" value="TETRATRICOPEPTIDE REPEAT PROTEIN 30"/>
    <property type="match status" value="1"/>
</dbReference>
<dbReference type="InterPro" id="IPR039941">
    <property type="entry name" value="TT30"/>
</dbReference>
<evidence type="ECO:0000313" key="9">
    <source>
        <dbReference type="EMBL" id="CAE0827979.1"/>
    </source>
</evidence>
<dbReference type="GO" id="GO:0030992">
    <property type="term" value="C:intraciliary transport particle B"/>
    <property type="evidence" value="ECO:0007669"/>
    <property type="project" value="TreeGrafter"/>
</dbReference>
<dbReference type="InterPro" id="IPR019734">
    <property type="entry name" value="TPR_rpt"/>
</dbReference>
<reference evidence="9" key="1">
    <citation type="submission" date="2021-01" db="EMBL/GenBank/DDBJ databases">
        <authorList>
            <person name="Corre E."/>
            <person name="Pelletier E."/>
            <person name="Niang G."/>
            <person name="Scheremetjew M."/>
            <person name="Finn R."/>
            <person name="Kale V."/>
            <person name="Holt S."/>
            <person name="Cochrane G."/>
            <person name="Meng A."/>
            <person name="Brown T."/>
            <person name="Cohen L."/>
        </authorList>
    </citation>
    <scope>NUCLEOTIDE SEQUENCE</scope>
    <source>
        <strain evidence="9">CCMP1594</strain>
    </source>
</reference>
<dbReference type="PANTHER" id="PTHR20931:SF0">
    <property type="entry name" value="TETRATRICOPEPTIDE REPEAT PROTEIN 30"/>
    <property type="match status" value="1"/>
</dbReference>
<evidence type="ECO:0008006" key="10">
    <source>
        <dbReference type="Google" id="ProtNLM"/>
    </source>
</evidence>
<comment type="subcellular location">
    <subcellularLocation>
        <location evidence="1">Cell projection</location>
        <location evidence="1">Cilium</location>
    </subcellularLocation>
</comment>
<evidence type="ECO:0000256" key="1">
    <source>
        <dbReference type="ARBA" id="ARBA00004138"/>
    </source>
</evidence>
<keyword evidence="4" id="KW-0970">Cilium biogenesis/degradation</keyword>
<protein>
    <recommendedName>
        <fullName evidence="10">Tetratricopeptide repeat protein 30</fullName>
    </recommendedName>
</protein>
<name>A0A7S4G7V6_9EUGL</name>
<dbReference type="GO" id="GO:0042073">
    <property type="term" value="P:intraciliary transport"/>
    <property type="evidence" value="ECO:0007669"/>
    <property type="project" value="TreeGrafter"/>
</dbReference>
<gene>
    <name evidence="9" type="ORF">EGYM00163_LOCUS39242</name>
</gene>
<dbReference type="FunFam" id="1.25.40.10:FF:000186">
    <property type="entry name" value="Tetratricopeptide repeat domain 30A"/>
    <property type="match status" value="1"/>
</dbReference>
<keyword evidence="6" id="KW-0969">Cilium</keyword>
<evidence type="ECO:0000256" key="6">
    <source>
        <dbReference type="ARBA" id="ARBA00023069"/>
    </source>
</evidence>
<keyword evidence="3" id="KW-0677">Repeat</keyword>
<dbReference type="GO" id="GO:0120170">
    <property type="term" value="F:intraciliary transport particle B binding"/>
    <property type="evidence" value="ECO:0007669"/>
    <property type="project" value="TreeGrafter"/>
</dbReference>
<sequence>MQPTMQTMRPMTMMGGGTTLGARPPLAAAGNYTQTVYTFIKEGKFEEVTRILSHELENFPRSRAALSLLGYAYYQLGDFAGASTMYEQLTKICPDVEEYKIYYGQALYKSGSYPEALKVLSAVNGEEHHQRIQKLLASIKYEQDDLTGTKSHLDKCLQDDPDVVVLTGCVQFKEGRYEDASNKYVEAMNALGFQADLAYNIALCHYKTKHYGPCLKHIAEIIERGIREHPELSIGSNTEGIEVRSVGNSQVLKETALVEAFNLKSAIEYMMKNMQAAKEALSDMPPRSDDELDPVTLHNTALMNMEDDPTSGFKKLNFLLQNPPFPPETFQNLLILYIKYQYYDLAADVLADNSHLSFQYLSQDLYDFLDGCITCQTSPEEAYRKFDILSQKHIDHLRKLTKHIQDKKNEQDTDAVKKALRDYDEALELYIPVLMAQAKIYWDLDHYAMVEKIFRQSAEFTSEHDIWKLNVAHTFFMSETKFKEAMRYYEPAVEKFQDNILSCSAIVLANLCVSYIMTSENEKAEDVMRRIEKEEERLSFSDPEKQPLHLCIVNLVIGTLYCAKGNFEFGISRIIKSLEPYNRKIMTDTWFYAKRCFLALAETLAKHMIMLKDITYQEILAFFDAADVHGKTIPAVIHMDPSKQDHSETNTVRHEARLLKKLFLKLRE</sequence>
<evidence type="ECO:0000256" key="4">
    <source>
        <dbReference type="ARBA" id="ARBA00022794"/>
    </source>
</evidence>
<proteinExistence type="inferred from homology"/>
<dbReference type="EMBL" id="HBJA01113713">
    <property type="protein sequence ID" value="CAE0827979.1"/>
    <property type="molecule type" value="Transcribed_RNA"/>
</dbReference>
<dbReference type="InterPro" id="IPR011990">
    <property type="entry name" value="TPR-like_helical_dom_sf"/>
</dbReference>
<dbReference type="Gene3D" id="1.25.40.10">
    <property type="entry name" value="Tetratricopeptide repeat domain"/>
    <property type="match status" value="3"/>
</dbReference>
<evidence type="ECO:0000256" key="8">
    <source>
        <dbReference type="PROSITE-ProRule" id="PRU00339"/>
    </source>
</evidence>
<evidence type="ECO:0000256" key="3">
    <source>
        <dbReference type="ARBA" id="ARBA00022737"/>
    </source>
</evidence>
<keyword evidence="7" id="KW-0966">Cell projection</keyword>
<evidence type="ECO:0000256" key="7">
    <source>
        <dbReference type="ARBA" id="ARBA00023273"/>
    </source>
</evidence>
<evidence type="ECO:0000256" key="2">
    <source>
        <dbReference type="ARBA" id="ARBA00009522"/>
    </source>
</evidence>
<comment type="similarity">
    <text evidence="2">Belongs to the TTC30/dfy-1/fleer family.</text>
</comment>
<dbReference type="SUPFAM" id="SSF48452">
    <property type="entry name" value="TPR-like"/>
    <property type="match status" value="3"/>
</dbReference>
<evidence type="ECO:0000256" key="5">
    <source>
        <dbReference type="ARBA" id="ARBA00022803"/>
    </source>
</evidence>
<organism evidence="9">
    <name type="scientific">Eutreptiella gymnastica</name>
    <dbReference type="NCBI Taxonomy" id="73025"/>
    <lineage>
        <taxon>Eukaryota</taxon>
        <taxon>Discoba</taxon>
        <taxon>Euglenozoa</taxon>
        <taxon>Euglenida</taxon>
        <taxon>Spirocuta</taxon>
        <taxon>Euglenophyceae</taxon>
        <taxon>Eutreptiales</taxon>
        <taxon>Eutreptiaceae</taxon>
        <taxon>Eutreptiella</taxon>
    </lineage>
</organism>
<dbReference type="PROSITE" id="PS50005">
    <property type="entry name" value="TPR"/>
    <property type="match status" value="1"/>
</dbReference>
<dbReference type="Pfam" id="PF13432">
    <property type="entry name" value="TPR_16"/>
    <property type="match status" value="1"/>
</dbReference>
<keyword evidence="5 8" id="KW-0802">TPR repeat</keyword>
<dbReference type="GO" id="GO:0005879">
    <property type="term" value="C:axonemal microtubule"/>
    <property type="evidence" value="ECO:0007669"/>
    <property type="project" value="TreeGrafter"/>
</dbReference>